<comment type="caution">
    <text evidence="1">The sequence shown here is derived from an EMBL/GenBank/DDBJ whole genome shotgun (WGS) entry which is preliminary data.</text>
</comment>
<dbReference type="RefSeq" id="WP_083013948.1">
    <property type="nucleotide sequence ID" value="NZ_CP010271.1"/>
</dbReference>
<dbReference type="PANTHER" id="PTHR40202">
    <property type="match status" value="1"/>
</dbReference>
<name>A0A1S4VKB3_9MYCO</name>
<dbReference type="GO" id="GO:0016787">
    <property type="term" value="F:hydrolase activity"/>
    <property type="evidence" value="ECO:0007669"/>
    <property type="project" value="UniProtKB-KW"/>
</dbReference>
<accession>A0A1S4VKB3</accession>
<organism evidence="1 2">
    <name type="scientific">Mycobacteroides saopaulense</name>
    <dbReference type="NCBI Taxonomy" id="1578165"/>
    <lineage>
        <taxon>Bacteria</taxon>
        <taxon>Bacillati</taxon>
        <taxon>Actinomycetota</taxon>
        <taxon>Actinomycetes</taxon>
        <taxon>Mycobacteriales</taxon>
        <taxon>Mycobacteriaceae</taxon>
        <taxon>Mycobacteroides</taxon>
    </lineage>
</organism>
<dbReference type="InterPro" id="IPR052567">
    <property type="entry name" value="OP_Dioxygenase"/>
</dbReference>
<dbReference type="PANTHER" id="PTHR40202:SF1">
    <property type="entry name" value="HD DOMAIN-CONTAINING PROTEIN"/>
    <property type="match status" value="1"/>
</dbReference>
<dbReference type="OrthoDB" id="581608at2"/>
<dbReference type="KEGG" id="msao:MYCSP_06685"/>
<proteinExistence type="predicted"/>
<reference evidence="1 2" key="1">
    <citation type="submission" date="2016-12" db="EMBL/GenBank/DDBJ databases">
        <title>The new phylogeny of genus Mycobacterium.</title>
        <authorList>
            <person name="Tortoli E."/>
            <person name="Trovato A."/>
            <person name="Cirillo D.M."/>
        </authorList>
    </citation>
    <scope>NUCLEOTIDE SEQUENCE [LARGE SCALE GENOMIC DNA]</scope>
    <source>
        <strain evidence="1 2">CCUG 66554</strain>
    </source>
</reference>
<dbReference type="AlphaFoldDB" id="A0A1S4VKB3"/>
<dbReference type="Gene3D" id="1.10.3210.10">
    <property type="entry name" value="Hypothetical protein af1432"/>
    <property type="match status" value="1"/>
</dbReference>
<dbReference type="EMBL" id="MVII01000006">
    <property type="protein sequence ID" value="ORB59638.1"/>
    <property type="molecule type" value="Genomic_DNA"/>
</dbReference>
<sequence length="174" mass="18857">MDTVAELEAVLLSLRGIWDEEAVDELDHALQAGYLAHADRADDELVLASVLHDIGHSPLLGAAPDHRHDAVARHWLTPRLGNRVGWLAGSHVAAKRYLALTDSTYAARLSPTSVASLAHQGGAGSDARWSEHPWWVDALRLRRFDDGAKAPGAMTLSIPHVLALARRVVARHDG</sequence>
<evidence type="ECO:0000313" key="2">
    <source>
        <dbReference type="Proteomes" id="UP000192434"/>
    </source>
</evidence>
<evidence type="ECO:0000313" key="1">
    <source>
        <dbReference type="EMBL" id="ORB59638.1"/>
    </source>
</evidence>
<protein>
    <submittedName>
        <fullName evidence="1">HD family phosphohydrolase</fullName>
    </submittedName>
</protein>
<keyword evidence="1" id="KW-0378">Hydrolase</keyword>
<dbReference type="Proteomes" id="UP000192434">
    <property type="component" value="Unassembled WGS sequence"/>
</dbReference>
<gene>
    <name evidence="1" type="ORF">BST43_06470</name>
</gene>